<evidence type="ECO:0000313" key="1">
    <source>
        <dbReference type="EMBL" id="QPI49942.1"/>
    </source>
</evidence>
<proteinExistence type="predicted"/>
<dbReference type="EMBL" id="CP065053">
    <property type="protein sequence ID" value="QPI49942.1"/>
    <property type="molecule type" value="Genomic_DNA"/>
</dbReference>
<gene>
    <name evidence="1" type="ORF">IV454_31845</name>
</gene>
<sequence>MTRTARIQGTLSINPQQNPIAPDILSHTCRFPHHPNLAACRPGHYAGPDHHPLSSHSRIEPAATSAACADASGLSFRTFLD</sequence>
<dbReference type="Proteomes" id="UP000662888">
    <property type="component" value="Chromosome"/>
</dbReference>
<organism evidence="1 2">
    <name type="scientific">Massilia antarctica</name>
    <dbReference type="NCBI Taxonomy" id="2765360"/>
    <lineage>
        <taxon>Bacteria</taxon>
        <taxon>Pseudomonadati</taxon>
        <taxon>Pseudomonadota</taxon>
        <taxon>Betaproteobacteria</taxon>
        <taxon>Burkholderiales</taxon>
        <taxon>Oxalobacteraceae</taxon>
        <taxon>Telluria group</taxon>
        <taxon>Massilia</taxon>
    </lineage>
</organism>
<evidence type="ECO:0000313" key="2">
    <source>
        <dbReference type="Proteomes" id="UP000662888"/>
    </source>
</evidence>
<name>A0AA48WEB1_9BURK</name>
<dbReference type="RefSeq" id="WP_146046591.1">
    <property type="nucleotide sequence ID" value="NZ_CP065053.1"/>
</dbReference>
<reference evidence="1 2" key="1">
    <citation type="submission" date="2020-11" db="EMBL/GenBank/DDBJ databases">
        <authorList>
            <person name="Sun Q."/>
        </authorList>
    </citation>
    <scope>NUCLEOTIDE SEQUENCE [LARGE SCALE GENOMIC DNA]</scope>
    <source>
        <strain evidence="1 2">P8398</strain>
    </source>
</reference>
<keyword evidence="2" id="KW-1185">Reference proteome</keyword>
<accession>A0AA48WEB1</accession>
<protein>
    <submittedName>
        <fullName evidence="1">Uncharacterized protein</fullName>
    </submittedName>
</protein>